<protein>
    <submittedName>
        <fullName evidence="1">Uncharacterized protein</fullName>
    </submittedName>
</protein>
<dbReference type="EMBL" id="CAJVRL010000051">
    <property type="protein sequence ID" value="CAG8953538.1"/>
    <property type="molecule type" value="Genomic_DNA"/>
</dbReference>
<dbReference type="AlphaFoldDB" id="A0A9N9KVA6"/>
<keyword evidence="2" id="KW-1185">Reference proteome</keyword>
<dbReference type="OrthoDB" id="3210850at2759"/>
<accession>A0A9N9KVA6</accession>
<name>A0A9N9KVA6_9HELO</name>
<dbReference type="Proteomes" id="UP000696280">
    <property type="component" value="Unassembled WGS sequence"/>
</dbReference>
<comment type="caution">
    <text evidence="1">The sequence shown here is derived from an EMBL/GenBank/DDBJ whole genome shotgun (WGS) entry which is preliminary data.</text>
</comment>
<organism evidence="1 2">
    <name type="scientific">Hymenoscyphus fraxineus</name>
    <dbReference type="NCBI Taxonomy" id="746836"/>
    <lineage>
        <taxon>Eukaryota</taxon>
        <taxon>Fungi</taxon>
        <taxon>Dikarya</taxon>
        <taxon>Ascomycota</taxon>
        <taxon>Pezizomycotina</taxon>
        <taxon>Leotiomycetes</taxon>
        <taxon>Helotiales</taxon>
        <taxon>Helotiaceae</taxon>
        <taxon>Hymenoscyphus</taxon>
    </lineage>
</organism>
<gene>
    <name evidence="1" type="ORF">HYFRA_00009996</name>
</gene>
<evidence type="ECO:0000313" key="1">
    <source>
        <dbReference type="EMBL" id="CAG8953538.1"/>
    </source>
</evidence>
<evidence type="ECO:0000313" key="2">
    <source>
        <dbReference type="Proteomes" id="UP000696280"/>
    </source>
</evidence>
<sequence>MAAATTSHDIIRIFFFRRSCASLHLAGCDRPQSVQRQSLDTSLLGSSSRACNANATSGFSRVEKDEIRRVTEGSVESVEHEKLYCSIAFVRPSHGTSPERHMLCCCSSEHRTRVFVSFSENDDR</sequence>
<reference evidence="1" key="1">
    <citation type="submission" date="2021-07" db="EMBL/GenBank/DDBJ databases">
        <authorList>
            <person name="Durling M."/>
        </authorList>
    </citation>
    <scope>NUCLEOTIDE SEQUENCE</scope>
</reference>
<proteinExistence type="predicted"/>